<accession>A0ABS4ZFM5</accession>
<evidence type="ECO:0000313" key="3">
    <source>
        <dbReference type="Proteomes" id="UP001519362"/>
    </source>
</evidence>
<feature type="chain" id="PRO_5046307420" evidence="1">
    <location>
        <begin position="27"/>
        <end position="351"/>
    </location>
</feature>
<proteinExistence type="predicted"/>
<reference evidence="2 3" key="1">
    <citation type="submission" date="2021-03" db="EMBL/GenBank/DDBJ databases">
        <title>Sequencing the genomes of 1000 actinobacteria strains.</title>
        <authorList>
            <person name="Klenk H.-P."/>
        </authorList>
    </citation>
    <scope>NUCLEOTIDE SEQUENCE [LARGE SCALE GENOMIC DNA]</scope>
    <source>
        <strain evidence="2 3">DSM 24221</strain>
    </source>
</reference>
<name>A0ABS4ZFM5_9MICO</name>
<protein>
    <submittedName>
        <fullName evidence="2">Uncharacterized protein</fullName>
    </submittedName>
</protein>
<dbReference type="EMBL" id="JAGIOL010000001">
    <property type="protein sequence ID" value="MBP2436092.1"/>
    <property type="molecule type" value="Genomic_DNA"/>
</dbReference>
<comment type="caution">
    <text evidence="2">The sequence shown here is derived from an EMBL/GenBank/DDBJ whole genome shotgun (WGS) entry which is preliminary data.</text>
</comment>
<keyword evidence="1" id="KW-0732">Signal</keyword>
<evidence type="ECO:0000313" key="2">
    <source>
        <dbReference type="EMBL" id="MBP2436092.1"/>
    </source>
</evidence>
<evidence type="ECO:0000256" key="1">
    <source>
        <dbReference type="SAM" id="SignalP"/>
    </source>
</evidence>
<dbReference type="PROSITE" id="PS51257">
    <property type="entry name" value="PROKAR_LIPOPROTEIN"/>
    <property type="match status" value="1"/>
</dbReference>
<gene>
    <name evidence="2" type="ORF">JOF34_000678</name>
</gene>
<feature type="signal peptide" evidence="1">
    <location>
        <begin position="1"/>
        <end position="26"/>
    </location>
</feature>
<keyword evidence="3" id="KW-1185">Reference proteome</keyword>
<dbReference type="Proteomes" id="UP001519362">
    <property type="component" value="Unassembled WGS sequence"/>
</dbReference>
<sequence length="351" mass="39859">MRSTRTVLAVAATAAAALTLSSCGMIGGQATPTQEDSPLTEFFAALYGSDMSPEDWEEQYAEQEKEAQDIIAACMQAEGFEYIPETGSSSVSFGDDVEWNPDDRDWVAQYGYGVFNNPWNDQPQEEQPVDEWVDPNADYVESLSEAEQTAYYEVLHGGNPTDEQLEDPDFDWSTLPQGCWGEGYAVMNGGDEMEAVYEQFEPLMERMFAVYDEAQNAPEMIELDAEWSSCMADSGYAQYTKQSEVEQSFYDKQEPFWEAQNEMWEGVDWDTITEEEIEQLEAQTSDDPMQSPEWAEAAEEEIATALADFDCREKLNYRETQLEIQFELEERFINDNRADLEAFRSAAEQAS</sequence>
<organism evidence="2 3">
    <name type="scientific">Microbacterium amylolyticum</name>
    <dbReference type="NCBI Taxonomy" id="936337"/>
    <lineage>
        <taxon>Bacteria</taxon>
        <taxon>Bacillati</taxon>
        <taxon>Actinomycetota</taxon>
        <taxon>Actinomycetes</taxon>
        <taxon>Micrococcales</taxon>
        <taxon>Microbacteriaceae</taxon>
        <taxon>Microbacterium</taxon>
    </lineage>
</organism>
<dbReference type="RefSeq" id="WP_165137270.1">
    <property type="nucleotide sequence ID" value="NZ_CP049253.1"/>
</dbReference>